<dbReference type="Proteomes" id="UP000663834">
    <property type="component" value="Unassembled WGS sequence"/>
</dbReference>
<evidence type="ECO:0000313" key="2">
    <source>
        <dbReference type="Proteomes" id="UP000663834"/>
    </source>
</evidence>
<feature type="non-terminal residue" evidence="1">
    <location>
        <position position="44"/>
    </location>
</feature>
<accession>A0A816GJK5</accession>
<sequence>MSLLLVPITPQRHTGASKIAEEYLCNNNDFVFMQSLNNSIALTI</sequence>
<proteinExistence type="predicted"/>
<dbReference type="EMBL" id="CAJNOW010019912">
    <property type="protein sequence ID" value="CAF1676146.1"/>
    <property type="molecule type" value="Genomic_DNA"/>
</dbReference>
<reference evidence="1" key="1">
    <citation type="submission" date="2021-02" db="EMBL/GenBank/DDBJ databases">
        <authorList>
            <person name="Nowell W R."/>
        </authorList>
    </citation>
    <scope>NUCLEOTIDE SEQUENCE</scope>
</reference>
<gene>
    <name evidence="1" type="ORF">KQP761_LOCUS35424</name>
</gene>
<feature type="non-terminal residue" evidence="1">
    <location>
        <position position="1"/>
    </location>
</feature>
<protein>
    <submittedName>
        <fullName evidence="1">Uncharacterized protein</fullName>
    </submittedName>
</protein>
<dbReference type="AlphaFoldDB" id="A0A816GJK5"/>
<evidence type="ECO:0000313" key="1">
    <source>
        <dbReference type="EMBL" id="CAF1676146.1"/>
    </source>
</evidence>
<name>A0A816GJK5_9BILA</name>
<organism evidence="1 2">
    <name type="scientific">Rotaria magnacalcarata</name>
    <dbReference type="NCBI Taxonomy" id="392030"/>
    <lineage>
        <taxon>Eukaryota</taxon>
        <taxon>Metazoa</taxon>
        <taxon>Spiralia</taxon>
        <taxon>Gnathifera</taxon>
        <taxon>Rotifera</taxon>
        <taxon>Eurotatoria</taxon>
        <taxon>Bdelloidea</taxon>
        <taxon>Philodinida</taxon>
        <taxon>Philodinidae</taxon>
        <taxon>Rotaria</taxon>
    </lineage>
</organism>
<comment type="caution">
    <text evidence="1">The sequence shown here is derived from an EMBL/GenBank/DDBJ whole genome shotgun (WGS) entry which is preliminary data.</text>
</comment>